<dbReference type="AlphaFoldDB" id="A0A1A9MD67"/>
<name>A0A1A9MD67_9XANT</name>
<comment type="caution">
    <text evidence="1">The sequence shown here is derived from an EMBL/GenBank/DDBJ whole genome shotgun (WGS) entry which is preliminary data.</text>
</comment>
<organism evidence="1 2">
    <name type="scientific">Xanthomonas floridensis</name>
    <dbReference type="NCBI Taxonomy" id="1843580"/>
    <lineage>
        <taxon>Bacteria</taxon>
        <taxon>Pseudomonadati</taxon>
        <taxon>Pseudomonadota</taxon>
        <taxon>Gammaproteobacteria</taxon>
        <taxon>Lysobacterales</taxon>
        <taxon>Lysobacteraceae</taxon>
        <taxon>Xanthomonas</taxon>
    </lineage>
</organism>
<dbReference type="EMBL" id="LXNG01000012">
    <property type="protein sequence ID" value="OAG68138.1"/>
    <property type="molecule type" value="Genomic_DNA"/>
</dbReference>
<evidence type="ECO:0000313" key="2">
    <source>
        <dbReference type="Proteomes" id="UP000077659"/>
    </source>
</evidence>
<proteinExistence type="predicted"/>
<evidence type="ECO:0000313" key="1">
    <source>
        <dbReference type="EMBL" id="OAG68138.1"/>
    </source>
</evidence>
<accession>A0A1A9MD67</accession>
<reference evidence="1 2" key="1">
    <citation type="submission" date="2016-05" db="EMBL/GenBank/DDBJ databases">
        <title>Pathogenic, phenotypic and molecular characterisation of Xanthomonas nasturtii sp. nov. and Xanthomonas floridensis sp. nov., new species of Xanthomonas associated with watercress production in Florida.</title>
        <authorList>
            <person name="Vicente J.G."/>
            <person name="Rothwell S."/>
            <person name="Holub E.B."/>
            <person name="Studholme D.J."/>
        </authorList>
    </citation>
    <scope>NUCLEOTIDE SEQUENCE [LARGE SCALE GENOMIC DNA]</scope>
    <source>
        <strain evidence="1 2">WHRI 8848</strain>
    </source>
</reference>
<protein>
    <submittedName>
        <fullName evidence="1">Uncharacterized protein</fullName>
    </submittedName>
</protein>
<gene>
    <name evidence="1" type="ORF">A7D17_02995</name>
</gene>
<sequence length="104" mass="11713">MPKFAFVLVSLVLFTCNEVNQRLHLVAVFPVKKAKPNQEIHQLLPIAPKSWVLSTTPTTGGVKEFSEILIDETLIEEFISRNLYGLFGRVNLPKAVGRILVLRL</sequence>
<dbReference type="Proteomes" id="UP000077659">
    <property type="component" value="Unassembled WGS sequence"/>
</dbReference>